<dbReference type="EMBL" id="BARS01038533">
    <property type="protein sequence ID" value="GAG23705.1"/>
    <property type="molecule type" value="Genomic_DNA"/>
</dbReference>
<organism evidence="2">
    <name type="scientific">marine sediment metagenome</name>
    <dbReference type="NCBI Taxonomy" id="412755"/>
    <lineage>
        <taxon>unclassified sequences</taxon>
        <taxon>metagenomes</taxon>
        <taxon>ecological metagenomes</taxon>
    </lineage>
</organism>
<dbReference type="Gene3D" id="3.40.50.10890">
    <property type="match status" value="1"/>
</dbReference>
<reference evidence="2" key="1">
    <citation type="journal article" date="2014" name="Front. Microbiol.">
        <title>High frequency of phylogenetically diverse reductive dehalogenase-homologous genes in deep subseafloor sedimentary metagenomes.</title>
        <authorList>
            <person name="Kawai M."/>
            <person name="Futagami T."/>
            <person name="Toyoda A."/>
            <person name="Takaki Y."/>
            <person name="Nishi S."/>
            <person name="Hori S."/>
            <person name="Arai W."/>
            <person name="Tsubouchi T."/>
            <person name="Morono Y."/>
            <person name="Uchiyama I."/>
            <person name="Ito T."/>
            <person name="Fujiyama A."/>
            <person name="Inagaki F."/>
            <person name="Takami H."/>
        </authorList>
    </citation>
    <scope>NUCLEOTIDE SEQUENCE</scope>
    <source>
        <strain evidence="2">Expedition CK06-06</strain>
    </source>
</reference>
<proteinExistence type="predicted"/>
<dbReference type="InterPro" id="IPR036866">
    <property type="entry name" value="RibonucZ/Hydroxyglut_hydro"/>
</dbReference>
<gene>
    <name evidence="2" type="ORF">S01H1_58956</name>
</gene>
<sequence>RIHKQVIKVKAEVLNLHGLSGHADFYELLHWLEPVDRAPRQVFVTHGERDQSEAMAAHLMKERNWECHIPHLDETVELQVR</sequence>
<evidence type="ECO:0000259" key="1">
    <source>
        <dbReference type="Pfam" id="PF07521"/>
    </source>
</evidence>
<comment type="caution">
    <text evidence="2">The sequence shown here is derived from an EMBL/GenBank/DDBJ whole genome shotgun (WGS) entry which is preliminary data.</text>
</comment>
<feature type="domain" description="Zn-dependent metallo-hydrolase RNA specificity" evidence="1">
    <location>
        <begin position="7"/>
        <end position="70"/>
    </location>
</feature>
<evidence type="ECO:0000313" key="2">
    <source>
        <dbReference type="EMBL" id="GAG23705.1"/>
    </source>
</evidence>
<dbReference type="Gene3D" id="3.60.15.10">
    <property type="entry name" value="Ribonuclease Z/Hydroxyacylglutathione hydrolase-like"/>
    <property type="match status" value="1"/>
</dbReference>
<dbReference type="InterPro" id="IPR011108">
    <property type="entry name" value="RMMBL"/>
</dbReference>
<feature type="non-terminal residue" evidence="2">
    <location>
        <position position="1"/>
    </location>
</feature>
<name>X0VZG4_9ZZZZ</name>
<protein>
    <recommendedName>
        <fullName evidence="1">Zn-dependent metallo-hydrolase RNA specificity domain-containing protein</fullName>
    </recommendedName>
</protein>
<dbReference type="AlphaFoldDB" id="X0VZG4"/>
<accession>X0VZG4</accession>
<dbReference type="Pfam" id="PF07521">
    <property type="entry name" value="RMMBL"/>
    <property type="match status" value="1"/>
</dbReference>
<dbReference type="SUPFAM" id="SSF56281">
    <property type="entry name" value="Metallo-hydrolase/oxidoreductase"/>
    <property type="match status" value="1"/>
</dbReference>